<evidence type="ECO:0000313" key="1">
    <source>
        <dbReference type="EMBL" id="MPM51827.1"/>
    </source>
</evidence>
<sequence length="168" mass="19567">MGRHIADFFTVGGCPIRSHCSCNRDDFFVRQNAIAHEKLGMLVVDRSGIIDQQQQFPIIQCILKALIRIFIYAIAFENRFFLFLVQINRKEFHDFVPQGVFLTVLTGYDDLHRSLFRDVIALAVAGDDQQLLRRVAFMLDQMRDFIDQHFLVSKSTFDSLVHFDSSRY</sequence>
<proteinExistence type="predicted"/>
<accession>A0A645AFN9</accession>
<dbReference type="EMBL" id="VSSQ01013588">
    <property type="protein sequence ID" value="MPM51827.1"/>
    <property type="molecule type" value="Genomic_DNA"/>
</dbReference>
<reference evidence="1" key="1">
    <citation type="submission" date="2019-08" db="EMBL/GenBank/DDBJ databases">
        <authorList>
            <person name="Kucharzyk K."/>
            <person name="Murdoch R.W."/>
            <person name="Higgins S."/>
            <person name="Loffler F."/>
        </authorList>
    </citation>
    <scope>NUCLEOTIDE SEQUENCE</scope>
</reference>
<dbReference type="AlphaFoldDB" id="A0A645AFN9"/>
<gene>
    <name evidence="1" type="ORF">SDC9_98578</name>
</gene>
<name>A0A645AFN9_9ZZZZ</name>
<organism evidence="1">
    <name type="scientific">bioreactor metagenome</name>
    <dbReference type="NCBI Taxonomy" id="1076179"/>
    <lineage>
        <taxon>unclassified sequences</taxon>
        <taxon>metagenomes</taxon>
        <taxon>ecological metagenomes</taxon>
    </lineage>
</organism>
<protein>
    <submittedName>
        <fullName evidence="1">Uncharacterized protein</fullName>
    </submittedName>
</protein>
<comment type="caution">
    <text evidence="1">The sequence shown here is derived from an EMBL/GenBank/DDBJ whole genome shotgun (WGS) entry which is preliminary data.</text>
</comment>